<dbReference type="Pfam" id="PF02732">
    <property type="entry name" value="ERCC4"/>
    <property type="match status" value="1"/>
</dbReference>
<feature type="compositionally biased region" description="Basic and acidic residues" evidence="17">
    <location>
        <begin position="438"/>
        <end position="464"/>
    </location>
</feature>
<dbReference type="SUPFAM" id="SSF52980">
    <property type="entry name" value="Restriction endonuclease-like"/>
    <property type="match status" value="1"/>
</dbReference>
<dbReference type="PANTHER" id="PTHR13451">
    <property type="entry name" value="CLASS II CROSSOVER JUNCTION ENDONUCLEASE MUS81"/>
    <property type="match status" value="1"/>
</dbReference>
<feature type="compositionally biased region" description="Basic and acidic residues" evidence="17">
    <location>
        <begin position="394"/>
        <end position="404"/>
    </location>
</feature>
<feature type="compositionally biased region" description="Basic and acidic residues" evidence="17">
    <location>
        <begin position="228"/>
        <end position="250"/>
    </location>
</feature>
<keyword evidence="14 16" id="KW-0539">Nucleus</keyword>
<dbReference type="InParanoid" id="D8SW15"/>
<keyword evidence="10 16" id="KW-0378">Hydrolase</keyword>
<dbReference type="Pfam" id="PF21136">
    <property type="entry name" value="WHD_MUS81"/>
    <property type="match status" value="1"/>
</dbReference>
<dbReference type="InterPro" id="IPR033309">
    <property type="entry name" value="Mus81"/>
</dbReference>
<evidence type="ECO:0000256" key="14">
    <source>
        <dbReference type="ARBA" id="ARBA00023242"/>
    </source>
</evidence>
<feature type="compositionally biased region" description="Polar residues" evidence="17">
    <location>
        <begin position="381"/>
        <end position="393"/>
    </location>
</feature>
<feature type="compositionally biased region" description="Basic and acidic residues" evidence="17">
    <location>
        <begin position="471"/>
        <end position="506"/>
    </location>
</feature>
<feature type="compositionally biased region" description="Basic and acidic residues" evidence="17">
    <location>
        <begin position="285"/>
        <end position="296"/>
    </location>
</feature>
<comment type="subunit">
    <text evidence="16">Interacts with EME1.</text>
</comment>
<dbReference type="GO" id="GO:0006308">
    <property type="term" value="P:DNA catabolic process"/>
    <property type="evidence" value="ECO:0007669"/>
    <property type="project" value="UniProtKB-UniRule"/>
</dbReference>
<name>D8SW15_SELML</name>
<dbReference type="STRING" id="88036.D8SW15"/>
<dbReference type="KEGG" id="smo:SELMODRAFT_447018"/>
<comment type="similarity">
    <text evidence="3 16">Belongs to the XPF family.</text>
</comment>
<dbReference type="InterPro" id="IPR007718">
    <property type="entry name" value="Srp40_C"/>
</dbReference>
<dbReference type="GO" id="GO:0003677">
    <property type="term" value="F:DNA binding"/>
    <property type="evidence" value="ECO:0007669"/>
    <property type="project" value="UniProtKB-UniRule"/>
</dbReference>
<dbReference type="AlphaFoldDB" id="D8SW15"/>
<evidence type="ECO:0000256" key="17">
    <source>
        <dbReference type="SAM" id="MobiDB-lite"/>
    </source>
</evidence>
<sequence length="1259" mass="139864">MAPGANPKEKPRSKKKKVAQELENGALEEAPKQKTKKTKKVDDASETPIAGDGDSCLGKPSKSRKKARKSTEAEAEQDQDAEVPRKNKAKKGKSEKAESKDAKQSIAEDVEHDRKEGEEQVAKQPEVPKKKKSKKRTEESSEQANSAEEVEPGVPKTKKKMEEAATNAEEGELEVPKKKKTKIKMEEKEEAAKQDNAEPEVPKKRTKKRMEKEEVAKQAIAEEVEPEVPDKMKTKMEESDEAAKQVKVDEVETVARVQKKRKAKKAKEESEQVPEEATIAPRSGEVAESKDKEKMPMEVSDDATKQVKVVAQVPKKKKAKKTKEDRERVPEEVGSGEVTESKDKAQKKNEEDCDKKQTKQRVGDDELKHDGKPKKKKTKEGASSSAPELAETNSMKEPEVAKEVPKKKKRKTGGEKPNVPEVDEPKEKNSEIDGESDVLEHAEKANESKENTDGDIASQHDTERKRKKAKKERESGGKKSKKSPDTETEAEPEKQKKVKNTDETKSLVESSELAGIPKTKKSRKAKEDGNGNANAGSMPLENPEPEAPAKKRKAKKGTEKNEEEKPLKECSATVPPEEPEVPKVEDESSDKRSKKRGRAADQNGSESDSKKPKAFQRVDSSQVEFVDSRLQDNSYWAKSGAETGWGAKAQEVLGQVRGRGFRHEKTKKKRGSYRGAMATRPVACEQNEGLALYIYWKREELMQKPSFSDNLDATFTTAYRNVCDHKAPICTLKEAAKVRGIGAWMLKQLKDFFGDGLEHASQENASQSKKRKTTRRYLPQKNSAPYALLITLYGGFLNEGKSYMMKQELIDAAELSGLSKMQIHSQVVDRPSNKNSSGSGRFGDSTKDWYSGWSSMKTLISKGLVVKSSCPAKYMLTEEGHETAKECCLRGGLLDASTTSKQTSSQAQPTNASPSTNQNSSQNQSSSPVCTVNRNPGPTYAAVAAAAKAPTIMRCERQIKSNETRLHGAGTGASIGSTKSCLAVPPLSEGESFANVYNVILILDDRECFTRGGRGTSKSMFAERLRQQYKVDVEVRHLPVGDATWVAYNKLTRQEFVLDFIVERKAVDDLWSSIKDTRYKTQKLRLLRCGITRLIYLIEGDPNLIDGAESIKTAALTTEILEGFDVQRTRDTHDTISRYGELTNAINRRYSGETGSLSGESKRCMSYQEFLEHCSDVEKERVTDVFGVQLMQIRHVTEDIALSILDRYPTVLALAQAYTALEGDVSKQKNLLTGLGILNKNKSISGVVSRNVYNFFWAP</sequence>
<dbReference type="eggNOG" id="KOG2992">
    <property type="taxonomic scope" value="Eukaryota"/>
</dbReference>
<feature type="compositionally biased region" description="Basic and acidic residues" evidence="17">
    <location>
        <begin position="322"/>
        <end position="331"/>
    </location>
</feature>
<dbReference type="GO" id="GO:0008821">
    <property type="term" value="F:crossover junction DNA endonuclease activity"/>
    <property type="evidence" value="ECO:0007669"/>
    <property type="project" value="UniProtKB-UniRule"/>
</dbReference>
<comment type="function">
    <text evidence="16">Interacts with EME1 to form a DNA structure-specific endonuclease with substrate preference for branched DNA structures with a 5'-end at the branch nick. Typical substrates include 3'-flap structures, D-loops, replication forks and nicked Holliday junctions. May be required in mitosis for the processing of stalled or collapsed replication fork intermediates. May be required in meiosis for the repair of meiosis-specific double strand breaks subsequent to single-end invasion (SEI).</text>
</comment>
<feature type="compositionally biased region" description="Basic and acidic residues" evidence="17">
    <location>
        <begin position="109"/>
        <end position="121"/>
    </location>
</feature>
<keyword evidence="13 16" id="KW-0234">DNA repair</keyword>
<dbReference type="eggNOG" id="KOG2379">
    <property type="taxonomic scope" value="Eukaryota"/>
</dbReference>
<keyword evidence="11 16" id="KW-0460">Magnesium</keyword>
<dbReference type="Pfam" id="PF05022">
    <property type="entry name" value="SRP40_C"/>
    <property type="match status" value="1"/>
</dbReference>
<dbReference type="GO" id="GO:0005730">
    <property type="term" value="C:nucleolus"/>
    <property type="evidence" value="ECO:0007669"/>
    <property type="project" value="UniProtKB-ARBA"/>
</dbReference>
<dbReference type="Gene3D" id="1.10.10.10">
    <property type="entry name" value="Winged helix-like DNA-binding domain superfamily/Winged helix DNA-binding domain"/>
    <property type="match status" value="1"/>
</dbReference>
<feature type="compositionally biased region" description="Low complexity" evidence="17">
    <location>
        <begin position="899"/>
        <end position="928"/>
    </location>
</feature>
<keyword evidence="8 16" id="KW-0227">DNA damage</keyword>
<dbReference type="SMART" id="SM00891">
    <property type="entry name" value="ERCC4"/>
    <property type="match status" value="1"/>
</dbReference>
<dbReference type="Gene3D" id="3.40.50.10130">
    <property type="match status" value="1"/>
</dbReference>
<evidence type="ECO:0000256" key="10">
    <source>
        <dbReference type="ARBA" id="ARBA00022801"/>
    </source>
</evidence>
<evidence type="ECO:0000256" key="8">
    <source>
        <dbReference type="ARBA" id="ARBA00022763"/>
    </source>
</evidence>
<comment type="cofactor">
    <cofactor evidence="1 16">
        <name>Mg(2+)</name>
        <dbReference type="ChEBI" id="CHEBI:18420"/>
    </cofactor>
</comment>
<feature type="compositionally biased region" description="Basic and acidic residues" evidence="17">
    <location>
        <begin position="339"/>
        <end position="370"/>
    </location>
</feature>
<evidence type="ECO:0000256" key="15">
    <source>
        <dbReference type="ARBA" id="ARBA00023254"/>
    </source>
</evidence>
<evidence type="ECO:0000256" key="9">
    <source>
        <dbReference type="ARBA" id="ARBA00022776"/>
    </source>
</evidence>
<dbReference type="Gene3D" id="1.10.150.670">
    <property type="entry name" value="Crossover junction endonuclease EME1, DNA-binding domain"/>
    <property type="match status" value="1"/>
</dbReference>
<evidence type="ECO:0000256" key="2">
    <source>
        <dbReference type="ARBA" id="ARBA00004123"/>
    </source>
</evidence>
<dbReference type="CDD" id="cd20074">
    <property type="entry name" value="XPF_nuclease_Mus81"/>
    <property type="match status" value="1"/>
</dbReference>
<proteinExistence type="inferred from homology"/>
<evidence type="ECO:0000256" key="7">
    <source>
        <dbReference type="ARBA" id="ARBA00022759"/>
    </source>
</evidence>
<evidence type="ECO:0000256" key="11">
    <source>
        <dbReference type="ARBA" id="ARBA00022842"/>
    </source>
</evidence>
<organism evidence="20">
    <name type="scientific">Selaginella moellendorffii</name>
    <name type="common">Spikemoss</name>
    <dbReference type="NCBI Taxonomy" id="88036"/>
    <lineage>
        <taxon>Eukaryota</taxon>
        <taxon>Viridiplantae</taxon>
        <taxon>Streptophyta</taxon>
        <taxon>Embryophyta</taxon>
        <taxon>Tracheophyta</taxon>
        <taxon>Lycopodiopsida</taxon>
        <taxon>Selaginellales</taxon>
        <taxon>Selaginellaceae</taxon>
        <taxon>Selaginella</taxon>
    </lineage>
</organism>
<dbReference type="HOGENOM" id="CLU_266915_0_0_1"/>
<dbReference type="EMBL" id="GL377647">
    <property type="protein sequence ID" value="EFJ11345.1"/>
    <property type="molecule type" value="Genomic_DNA"/>
</dbReference>
<dbReference type="GO" id="GO:0046872">
    <property type="term" value="F:metal ion binding"/>
    <property type="evidence" value="ECO:0007669"/>
    <property type="project" value="UniProtKB-UniRule"/>
</dbReference>
<evidence type="ECO:0000259" key="18">
    <source>
        <dbReference type="SMART" id="SM00891"/>
    </source>
</evidence>
<keyword evidence="5 16" id="KW-0540">Nuclease</keyword>
<feature type="compositionally biased region" description="Basic and acidic residues" evidence="17">
    <location>
        <begin position="580"/>
        <end position="591"/>
    </location>
</feature>
<feature type="region of interest" description="Disordered" evidence="17">
    <location>
        <begin position="899"/>
        <end position="933"/>
    </location>
</feature>
<keyword evidence="20" id="KW-1185">Reference proteome</keyword>
<keyword evidence="9" id="KW-0131">Cell cycle</keyword>
<feature type="compositionally biased region" description="Basic and acidic residues" evidence="17">
    <location>
        <begin position="556"/>
        <end position="568"/>
    </location>
</feature>
<dbReference type="CDD" id="cd21036">
    <property type="entry name" value="WH_MUS81"/>
    <property type="match status" value="1"/>
</dbReference>
<evidence type="ECO:0000313" key="20">
    <source>
        <dbReference type="Proteomes" id="UP000001514"/>
    </source>
</evidence>
<evidence type="ECO:0000256" key="6">
    <source>
        <dbReference type="ARBA" id="ARBA00022723"/>
    </source>
</evidence>
<dbReference type="InterPro" id="IPR011335">
    <property type="entry name" value="Restrct_endonuc-II-like"/>
</dbReference>
<keyword evidence="12 16" id="KW-0233">DNA recombination</keyword>
<evidence type="ECO:0000313" key="19">
    <source>
        <dbReference type="EMBL" id="EFJ11345.1"/>
    </source>
</evidence>
<feature type="region of interest" description="Disordered" evidence="17">
    <location>
        <begin position="1"/>
        <end position="621"/>
    </location>
</feature>
<evidence type="ECO:0000256" key="1">
    <source>
        <dbReference type="ARBA" id="ARBA00001946"/>
    </source>
</evidence>
<feature type="domain" description="ERCC4" evidence="18">
    <location>
        <begin position="1000"/>
        <end position="1102"/>
    </location>
</feature>
<dbReference type="InterPro" id="IPR042530">
    <property type="entry name" value="EME1/EME2_C"/>
</dbReference>
<dbReference type="GO" id="GO:0005634">
    <property type="term" value="C:nucleus"/>
    <property type="evidence" value="ECO:0000318"/>
    <property type="project" value="GO_Central"/>
</dbReference>
<keyword evidence="6 16" id="KW-0479">Metal-binding</keyword>
<dbReference type="GO" id="GO:0048476">
    <property type="term" value="C:Holliday junction resolvase complex"/>
    <property type="evidence" value="ECO:0000318"/>
    <property type="project" value="GO_Central"/>
</dbReference>
<reference evidence="19 20" key="1">
    <citation type="journal article" date="2011" name="Science">
        <title>The Selaginella genome identifies genetic changes associated with the evolution of vascular plants.</title>
        <authorList>
            <person name="Banks J.A."/>
            <person name="Nishiyama T."/>
            <person name="Hasebe M."/>
            <person name="Bowman J.L."/>
            <person name="Gribskov M."/>
            <person name="dePamphilis C."/>
            <person name="Albert V.A."/>
            <person name="Aono N."/>
            <person name="Aoyama T."/>
            <person name="Ambrose B.A."/>
            <person name="Ashton N.W."/>
            <person name="Axtell M.J."/>
            <person name="Barker E."/>
            <person name="Barker M.S."/>
            <person name="Bennetzen J.L."/>
            <person name="Bonawitz N.D."/>
            <person name="Chapple C."/>
            <person name="Cheng C."/>
            <person name="Correa L.G."/>
            <person name="Dacre M."/>
            <person name="DeBarry J."/>
            <person name="Dreyer I."/>
            <person name="Elias M."/>
            <person name="Engstrom E.M."/>
            <person name="Estelle M."/>
            <person name="Feng L."/>
            <person name="Finet C."/>
            <person name="Floyd S.K."/>
            <person name="Frommer W.B."/>
            <person name="Fujita T."/>
            <person name="Gramzow L."/>
            <person name="Gutensohn M."/>
            <person name="Harholt J."/>
            <person name="Hattori M."/>
            <person name="Heyl A."/>
            <person name="Hirai T."/>
            <person name="Hiwatashi Y."/>
            <person name="Ishikawa M."/>
            <person name="Iwata M."/>
            <person name="Karol K.G."/>
            <person name="Koehler B."/>
            <person name="Kolukisaoglu U."/>
            <person name="Kubo M."/>
            <person name="Kurata T."/>
            <person name="Lalonde S."/>
            <person name="Li K."/>
            <person name="Li Y."/>
            <person name="Litt A."/>
            <person name="Lyons E."/>
            <person name="Manning G."/>
            <person name="Maruyama T."/>
            <person name="Michael T.P."/>
            <person name="Mikami K."/>
            <person name="Miyazaki S."/>
            <person name="Morinaga S."/>
            <person name="Murata T."/>
            <person name="Mueller-Roeber B."/>
            <person name="Nelson D.R."/>
            <person name="Obara M."/>
            <person name="Oguri Y."/>
            <person name="Olmstead R.G."/>
            <person name="Onodera N."/>
            <person name="Petersen B.L."/>
            <person name="Pils B."/>
            <person name="Prigge M."/>
            <person name="Rensing S.A."/>
            <person name="Riano-Pachon D.M."/>
            <person name="Roberts A.W."/>
            <person name="Sato Y."/>
            <person name="Scheller H.V."/>
            <person name="Schulz B."/>
            <person name="Schulz C."/>
            <person name="Shakirov E.V."/>
            <person name="Shibagaki N."/>
            <person name="Shinohara N."/>
            <person name="Shippen D.E."/>
            <person name="Soerensen I."/>
            <person name="Sotooka R."/>
            <person name="Sugimoto N."/>
            <person name="Sugita M."/>
            <person name="Sumikawa N."/>
            <person name="Tanurdzic M."/>
            <person name="Theissen G."/>
            <person name="Ulvskov P."/>
            <person name="Wakazuki S."/>
            <person name="Weng J.K."/>
            <person name="Willats W.W."/>
            <person name="Wipf D."/>
            <person name="Wolf P.G."/>
            <person name="Yang L."/>
            <person name="Zimmer A.D."/>
            <person name="Zhu Q."/>
            <person name="Mitros T."/>
            <person name="Hellsten U."/>
            <person name="Loque D."/>
            <person name="Otillar R."/>
            <person name="Salamov A."/>
            <person name="Schmutz J."/>
            <person name="Shapiro H."/>
            <person name="Lindquist E."/>
            <person name="Lucas S."/>
            <person name="Rokhsar D."/>
            <person name="Grigoriev I.V."/>
        </authorList>
    </citation>
    <scope>NUCLEOTIDE SEQUENCE [LARGE SCALE GENOMIC DNA]</scope>
</reference>
<evidence type="ECO:0000256" key="3">
    <source>
        <dbReference type="ARBA" id="ARBA00010015"/>
    </source>
</evidence>
<feature type="compositionally biased region" description="Basic and acidic residues" evidence="17">
    <location>
        <begin position="92"/>
        <end position="103"/>
    </location>
</feature>
<protein>
    <recommendedName>
        <fullName evidence="4 16">Crossover junction endonuclease MUS81</fullName>
        <ecNumber evidence="16">3.1.22.-</ecNumber>
    </recommendedName>
</protein>
<comment type="subcellular location">
    <subcellularLocation>
        <location evidence="2 16">Nucleus</location>
    </subcellularLocation>
</comment>
<evidence type="ECO:0000256" key="4">
    <source>
        <dbReference type="ARBA" id="ARBA00017114"/>
    </source>
</evidence>
<evidence type="ECO:0000256" key="13">
    <source>
        <dbReference type="ARBA" id="ARBA00023204"/>
    </source>
</evidence>
<dbReference type="EC" id="3.1.22.-" evidence="16"/>
<keyword evidence="7 16" id="KW-0255">Endonuclease</keyword>
<feature type="compositionally biased region" description="Basic and acidic residues" evidence="17">
    <location>
        <begin position="183"/>
        <end position="203"/>
    </location>
</feature>
<dbReference type="GO" id="GO:0000712">
    <property type="term" value="P:resolution of meiotic recombination intermediates"/>
    <property type="evidence" value="ECO:0000318"/>
    <property type="project" value="GO_Central"/>
</dbReference>
<dbReference type="InterPro" id="IPR047416">
    <property type="entry name" value="XPF_nuclease_Mus81"/>
</dbReference>
<dbReference type="FunFam" id="1.10.10.10:FF:000307">
    <property type="entry name" value="Crossover junction endonuclease MUS81"/>
    <property type="match status" value="1"/>
</dbReference>
<keyword evidence="9" id="KW-0132">Cell division</keyword>
<keyword evidence="15" id="KW-0469">Meiosis</keyword>
<evidence type="ECO:0000256" key="12">
    <source>
        <dbReference type="ARBA" id="ARBA00023172"/>
    </source>
</evidence>
<keyword evidence="9" id="KW-0498">Mitosis</keyword>
<dbReference type="OMA" id="HEPMVEN"/>
<dbReference type="InterPro" id="IPR036388">
    <property type="entry name" value="WH-like_DNA-bd_sf"/>
</dbReference>
<dbReference type="FunFam" id="3.40.50.10130:FF:000005">
    <property type="entry name" value="crossover junction endonuclease MUS81 isoform X1"/>
    <property type="match status" value="1"/>
</dbReference>
<dbReference type="GO" id="GO:0048257">
    <property type="term" value="F:3'-flap endonuclease activity"/>
    <property type="evidence" value="ECO:0000318"/>
    <property type="project" value="GO_Central"/>
</dbReference>
<dbReference type="GO" id="GO:0031573">
    <property type="term" value="P:mitotic intra-S DNA damage checkpoint signaling"/>
    <property type="evidence" value="ECO:0000318"/>
    <property type="project" value="GO_Central"/>
</dbReference>
<evidence type="ECO:0000256" key="16">
    <source>
        <dbReference type="RuleBase" id="RU369042"/>
    </source>
</evidence>
<dbReference type="Proteomes" id="UP000001514">
    <property type="component" value="Unassembled WGS sequence"/>
</dbReference>
<gene>
    <name evidence="19" type="ORF">SELMODRAFT_447018</name>
</gene>
<dbReference type="GO" id="GO:0000727">
    <property type="term" value="P:double-strand break repair via break-induced replication"/>
    <property type="evidence" value="ECO:0000318"/>
    <property type="project" value="GO_Central"/>
</dbReference>
<accession>D8SW15</accession>
<dbReference type="PANTHER" id="PTHR13451:SF0">
    <property type="entry name" value="CROSSOVER JUNCTION ENDONUCLEASE MUS81"/>
    <property type="match status" value="1"/>
</dbReference>
<dbReference type="InterPro" id="IPR047417">
    <property type="entry name" value="WHD_MUS81"/>
</dbReference>
<dbReference type="InterPro" id="IPR006166">
    <property type="entry name" value="ERCC4_domain"/>
</dbReference>
<evidence type="ECO:0000256" key="5">
    <source>
        <dbReference type="ARBA" id="ARBA00022722"/>
    </source>
</evidence>
<dbReference type="Gramene" id="EFJ11345">
    <property type="protein sequence ID" value="EFJ11345"/>
    <property type="gene ID" value="SELMODRAFT_447018"/>
</dbReference>